<feature type="domain" description="SGNH" evidence="2">
    <location>
        <begin position="170"/>
        <end position="383"/>
    </location>
</feature>
<dbReference type="EMBL" id="CAJFCV020000003">
    <property type="protein sequence ID" value="CAG9104316.1"/>
    <property type="molecule type" value="Genomic_DNA"/>
</dbReference>
<keyword evidence="1" id="KW-0812">Transmembrane</keyword>
<dbReference type="AlphaFoldDB" id="A0A7I8WMA4"/>
<sequence length="394" mass="46716">MVSIGDDSYSAYLVHWSLIKLTEYTRISTRLHKMGFTECLLLLLASLQIGALMEKAMAKISTWITCWQRLLSLLGIFAISISLTYFYIYDQLPGRHEGMSRRVLSYQNPSYLKRIHSIYENRTQPLNMTSSELIRFHREMSYYIDKYVPKCKERYVQRFGKSNITQRFEYVCMEEGEGTKEVVLIGNSLARDLFFGMKDQWRHLYRRLTLIAHPRDIPFQHLDGRNEEILDILRSWERPIQILIVQHSYKKDRITPEYIANAMQQEMQQFYDQLDGIVEETVLFGYPENFAEMNSQTLFMVFENHLPYNSLDFRRKQPEQTTLSRRIADNIRCKKCVRVDFSSVLCNRINDKCHVVLPNGLTIYRDRLHTTLFGSLLISREFLDSYRRHSAILM</sequence>
<evidence type="ECO:0000256" key="1">
    <source>
        <dbReference type="SAM" id="Phobius"/>
    </source>
</evidence>
<organism evidence="3 4">
    <name type="scientific">Bursaphelenchus xylophilus</name>
    <name type="common">Pinewood nematode worm</name>
    <name type="synonym">Aphelenchoides xylophilus</name>
    <dbReference type="NCBI Taxonomy" id="6326"/>
    <lineage>
        <taxon>Eukaryota</taxon>
        <taxon>Metazoa</taxon>
        <taxon>Ecdysozoa</taxon>
        <taxon>Nematoda</taxon>
        <taxon>Chromadorea</taxon>
        <taxon>Rhabditida</taxon>
        <taxon>Tylenchina</taxon>
        <taxon>Tylenchomorpha</taxon>
        <taxon>Aphelenchoidea</taxon>
        <taxon>Aphelenchoididae</taxon>
        <taxon>Bursaphelenchus</taxon>
    </lineage>
</organism>
<comment type="caution">
    <text evidence="3">The sequence shown here is derived from an EMBL/GenBank/DDBJ whole genome shotgun (WGS) entry which is preliminary data.</text>
</comment>
<dbReference type="Pfam" id="PF19040">
    <property type="entry name" value="SGNH"/>
    <property type="match status" value="1"/>
</dbReference>
<keyword evidence="4" id="KW-1185">Reference proteome</keyword>
<dbReference type="GO" id="GO:0000271">
    <property type="term" value="P:polysaccharide biosynthetic process"/>
    <property type="evidence" value="ECO:0007669"/>
    <property type="project" value="TreeGrafter"/>
</dbReference>
<evidence type="ECO:0000313" key="3">
    <source>
        <dbReference type="EMBL" id="CAD5219237.1"/>
    </source>
</evidence>
<dbReference type="OrthoDB" id="10061508at2759"/>
<reference evidence="3" key="1">
    <citation type="submission" date="2020-09" db="EMBL/GenBank/DDBJ databases">
        <authorList>
            <person name="Kikuchi T."/>
        </authorList>
    </citation>
    <scope>NUCLEOTIDE SEQUENCE</scope>
    <source>
        <strain evidence="3">Ka4C1</strain>
    </source>
</reference>
<dbReference type="Proteomes" id="UP000582659">
    <property type="component" value="Unassembled WGS sequence"/>
</dbReference>
<gene>
    <name evidence="3" type="ORF">BXYJ_LOCUS5578</name>
</gene>
<name>A0A7I8WMA4_BURXY</name>
<feature type="transmembrane region" description="Helical" evidence="1">
    <location>
        <begin position="70"/>
        <end position="89"/>
    </location>
</feature>
<dbReference type="PANTHER" id="PTHR23028:SF53">
    <property type="entry name" value="ACYL_TRANSF_3 DOMAIN-CONTAINING PROTEIN"/>
    <property type="match status" value="1"/>
</dbReference>
<protein>
    <submittedName>
        <fullName evidence="3">(pine wood nematode) hypothetical protein</fullName>
    </submittedName>
</protein>
<dbReference type="InterPro" id="IPR043968">
    <property type="entry name" value="SGNH"/>
</dbReference>
<dbReference type="GO" id="GO:0016020">
    <property type="term" value="C:membrane"/>
    <property type="evidence" value="ECO:0007669"/>
    <property type="project" value="TreeGrafter"/>
</dbReference>
<dbReference type="EMBL" id="CAJFDI010000003">
    <property type="protein sequence ID" value="CAD5219237.1"/>
    <property type="molecule type" value="Genomic_DNA"/>
</dbReference>
<accession>A0A7I8WMA4</accession>
<keyword evidence="1" id="KW-1133">Transmembrane helix</keyword>
<evidence type="ECO:0000259" key="2">
    <source>
        <dbReference type="Pfam" id="PF19040"/>
    </source>
</evidence>
<evidence type="ECO:0000313" key="4">
    <source>
        <dbReference type="Proteomes" id="UP000659654"/>
    </source>
</evidence>
<proteinExistence type="predicted"/>
<keyword evidence="1" id="KW-0472">Membrane</keyword>
<dbReference type="PANTHER" id="PTHR23028">
    <property type="entry name" value="ACETYLTRANSFERASE"/>
    <property type="match status" value="1"/>
</dbReference>
<dbReference type="Proteomes" id="UP000659654">
    <property type="component" value="Unassembled WGS sequence"/>
</dbReference>
<feature type="transmembrane region" description="Helical" evidence="1">
    <location>
        <begin position="40"/>
        <end position="58"/>
    </location>
</feature>
<dbReference type="InterPro" id="IPR050879">
    <property type="entry name" value="Acyltransferase_3"/>
</dbReference>